<sequence length="210" mass="24122">MFFTQQDIRSQVQLHFLKGLSASVIESELKKDGIDPLPDRSTIIRWCQRISSSDLFLENRPNPSRPPSGTDENHVAKVDFFSWTNFEGVKDTFIIMRQRRRDSPVAAISQPPLKAPQNINLTSKVAKQKLKEVDFIELYHPNYSPNLASSGYFLFPKLKDSMRGRKYNSDEQWKKVKKHGLDVQAHHFSPGAFRLFRTGGISVLESRETT</sequence>
<accession>A0A1D2M1U1</accession>
<dbReference type="AlphaFoldDB" id="A0A1D2M1U1"/>
<dbReference type="GO" id="GO:0003676">
    <property type="term" value="F:nucleic acid binding"/>
    <property type="evidence" value="ECO:0007669"/>
    <property type="project" value="InterPro"/>
</dbReference>
<keyword evidence="1" id="KW-0489">Methyltransferase</keyword>
<comment type="caution">
    <text evidence="1">The sequence shown here is derived from an EMBL/GenBank/DDBJ whole genome shotgun (WGS) entry which is preliminary data.</text>
</comment>
<organism evidence="1 2">
    <name type="scientific">Orchesella cincta</name>
    <name type="common">Springtail</name>
    <name type="synonym">Podura cincta</name>
    <dbReference type="NCBI Taxonomy" id="48709"/>
    <lineage>
        <taxon>Eukaryota</taxon>
        <taxon>Metazoa</taxon>
        <taxon>Ecdysozoa</taxon>
        <taxon>Arthropoda</taxon>
        <taxon>Hexapoda</taxon>
        <taxon>Collembola</taxon>
        <taxon>Entomobryomorpha</taxon>
        <taxon>Entomobryoidea</taxon>
        <taxon>Orchesellidae</taxon>
        <taxon>Orchesellinae</taxon>
        <taxon>Orchesella</taxon>
    </lineage>
</organism>
<name>A0A1D2M1U1_ORCCI</name>
<dbReference type="GO" id="GO:0008168">
    <property type="term" value="F:methyltransferase activity"/>
    <property type="evidence" value="ECO:0007669"/>
    <property type="project" value="UniProtKB-KW"/>
</dbReference>
<dbReference type="PANTHER" id="PTHR46060:SF1">
    <property type="entry name" value="MARINER MOS1 TRANSPOSASE-LIKE PROTEIN"/>
    <property type="match status" value="1"/>
</dbReference>
<dbReference type="OrthoDB" id="10017160at2759"/>
<dbReference type="InterPro" id="IPR036397">
    <property type="entry name" value="RNaseH_sf"/>
</dbReference>
<dbReference type="Proteomes" id="UP000094527">
    <property type="component" value="Unassembled WGS sequence"/>
</dbReference>
<evidence type="ECO:0000313" key="2">
    <source>
        <dbReference type="Proteomes" id="UP000094527"/>
    </source>
</evidence>
<dbReference type="GO" id="GO:0032259">
    <property type="term" value="P:methylation"/>
    <property type="evidence" value="ECO:0007669"/>
    <property type="project" value="UniProtKB-KW"/>
</dbReference>
<keyword evidence="1" id="KW-0808">Transferase</keyword>
<dbReference type="PANTHER" id="PTHR46060">
    <property type="entry name" value="MARINER MOS1 TRANSPOSASE-LIKE PROTEIN"/>
    <property type="match status" value="1"/>
</dbReference>
<dbReference type="InterPro" id="IPR052709">
    <property type="entry name" value="Transposase-MT_Hybrid"/>
</dbReference>
<proteinExistence type="predicted"/>
<protein>
    <submittedName>
        <fullName evidence="1">Histone-lysine N-methyltransferase SETMAR</fullName>
    </submittedName>
</protein>
<gene>
    <name evidence="1" type="ORF">Ocin01_19749</name>
</gene>
<dbReference type="STRING" id="48709.A0A1D2M1U1"/>
<keyword evidence="2" id="KW-1185">Reference proteome</keyword>
<dbReference type="Gene3D" id="3.30.420.10">
    <property type="entry name" value="Ribonuclease H-like superfamily/Ribonuclease H"/>
    <property type="match status" value="1"/>
</dbReference>
<dbReference type="EMBL" id="LJIJ01006732">
    <property type="protein sequence ID" value="ODM86933.1"/>
    <property type="molecule type" value="Genomic_DNA"/>
</dbReference>
<evidence type="ECO:0000313" key="1">
    <source>
        <dbReference type="EMBL" id="ODM86933.1"/>
    </source>
</evidence>
<reference evidence="1 2" key="1">
    <citation type="journal article" date="2016" name="Genome Biol. Evol.">
        <title>Gene Family Evolution Reflects Adaptation to Soil Environmental Stressors in the Genome of the Collembolan Orchesella cincta.</title>
        <authorList>
            <person name="Faddeeva-Vakhrusheva A."/>
            <person name="Derks M.F."/>
            <person name="Anvar S.Y."/>
            <person name="Agamennone V."/>
            <person name="Suring W."/>
            <person name="Smit S."/>
            <person name="van Straalen N.M."/>
            <person name="Roelofs D."/>
        </authorList>
    </citation>
    <scope>NUCLEOTIDE SEQUENCE [LARGE SCALE GENOMIC DNA]</scope>
    <source>
        <tissue evidence="1">Mixed pool</tissue>
    </source>
</reference>